<keyword evidence="1" id="KW-1185">Reference proteome</keyword>
<evidence type="ECO:0000313" key="2">
    <source>
        <dbReference type="WBParaSite" id="nRc.2.0.1.t12150-RA"/>
    </source>
</evidence>
<reference evidence="2" key="1">
    <citation type="submission" date="2022-11" db="UniProtKB">
        <authorList>
            <consortium name="WormBaseParasite"/>
        </authorList>
    </citation>
    <scope>IDENTIFICATION</scope>
</reference>
<sequence length="105" mass="12740">MGKKTEKKYYSRFGKWLLNRIWFSPSLKNEEKNISNLCVFERNFTNQWYTIVRNPVNEVRRIVYYSFNYDDRRQMNVHHMVKKPPIKCNALKLAGTLLFLFARSV</sequence>
<evidence type="ECO:0000313" key="1">
    <source>
        <dbReference type="Proteomes" id="UP000887565"/>
    </source>
</evidence>
<protein>
    <submittedName>
        <fullName evidence="2">Uncharacterized protein</fullName>
    </submittedName>
</protein>
<accession>A0A915ID90</accession>
<dbReference type="Proteomes" id="UP000887565">
    <property type="component" value="Unplaced"/>
</dbReference>
<proteinExistence type="predicted"/>
<name>A0A915ID90_ROMCU</name>
<dbReference type="AlphaFoldDB" id="A0A915ID90"/>
<organism evidence="1 2">
    <name type="scientific">Romanomermis culicivorax</name>
    <name type="common">Nematode worm</name>
    <dbReference type="NCBI Taxonomy" id="13658"/>
    <lineage>
        <taxon>Eukaryota</taxon>
        <taxon>Metazoa</taxon>
        <taxon>Ecdysozoa</taxon>
        <taxon>Nematoda</taxon>
        <taxon>Enoplea</taxon>
        <taxon>Dorylaimia</taxon>
        <taxon>Mermithida</taxon>
        <taxon>Mermithoidea</taxon>
        <taxon>Mermithidae</taxon>
        <taxon>Romanomermis</taxon>
    </lineage>
</organism>
<dbReference type="WBParaSite" id="nRc.2.0.1.t12150-RA">
    <property type="protein sequence ID" value="nRc.2.0.1.t12150-RA"/>
    <property type="gene ID" value="nRc.2.0.1.g12150"/>
</dbReference>